<evidence type="ECO:0000256" key="2">
    <source>
        <dbReference type="ARBA" id="ARBA00022448"/>
    </source>
</evidence>
<feature type="domain" description="Major facilitator superfamily (MFS) profile" evidence="12">
    <location>
        <begin position="438"/>
        <end position="820"/>
    </location>
</feature>
<dbReference type="Pfam" id="PF02322">
    <property type="entry name" value="Cyt_bd_oxida_II"/>
    <property type="match status" value="1"/>
</dbReference>
<organism evidence="13">
    <name type="scientific">Knufia peltigerae</name>
    <dbReference type="NCBI Taxonomy" id="1002370"/>
    <lineage>
        <taxon>Eukaryota</taxon>
        <taxon>Fungi</taxon>
        <taxon>Dikarya</taxon>
        <taxon>Ascomycota</taxon>
        <taxon>Pezizomycotina</taxon>
        <taxon>Eurotiomycetes</taxon>
        <taxon>Chaetothyriomycetidae</taxon>
        <taxon>Chaetothyriales</taxon>
        <taxon>Trichomeriaceae</taxon>
        <taxon>Knufia</taxon>
    </lineage>
</organism>
<keyword evidence="3" id="KW-1003">Cell membrane</keyword>
<feature type="transmembrane region" description="Helical" evidence="11">
    <location>
        <begin position="13"/>
        <end position="44"/>
    </location>
</feature>
<protein>
    <recommendedName>
        <fullName evidence="12">Major facilitator superfamily (MFS) profile domain-containing protein</fullName>
    </recommendedName>
</protein>
<dbReference type="InterPro" id="IPR023870">
    <property type="entry name" value="PGA_export_porin_PgaA"/>
</dbReference>
<dbReference type="Gene3D" id="1.25.40.10">
    <property type="entry name" value="Tetratricopeptide repeat domain"/>
    <property type="match status" value="2"/>
</dbReference>
<feature type="transmembrane region" description="Helical" evidence="11">
    <location>
        <begin position="597"/>
        <end position="615"/>
    </location>
</feature>
<feature type="transmembrane region" description="Helical" evidence="11">
    <location>
        <begin position="165"/>
        <end position="186"/>
    </location>
</feature>
<feature type="transmembrane region" description="Helical" evidence="11">
    <location>
        <begin position="126"/>
        <end position="153"/>
    </location>
</feature>
<dbReference type="Pfam" id="PF07690">
    <property type="entry name" value="MFS_1"/>
    <property type="match status" value="1"/>
</dbReference>
<keyword evidence="5 11" id="KW-0812">Transmembrane</keyword>
<name>A0AA38XJV5_9EURO</name>
<reference evidence="13" key="1">
    <citation type="submission" date="2022-10" db="EMBL/GenBank/DDBJ databases">
        <title>Culturing micro-colonial fungi from biological soil crusts in the Mojave desert and describing Neophaeococcomyces mojavensis, and introducing the new genera and species Taxawa tesnikishii.</title>
        <authorList>
            <person name="Kurbessoian T."/>
            <person name="Stajich J.E."/>
        </authorList>
    </citation>
    <scope>NUCLEOTIDE SEQUENCE</scope>
    <source>
        <strain evidence="13">TK_35</strain>
    </source>
</reference>
<feature type="transmembrane region" description="Helical" evidence="11">
    <location>
        <begin position="386"/>
        <end position="410"/>
    </location>
</feature>
<evidence type="ECO:0000256" key="3">
    <source>
        <dbReference type="ARBA" id="ARBA00022475"/>
    </source>
</evidence>
<dbReference type="SUPFAM" id="SSF56935">
    <property type="entry name" value="Porins"/>
    <property type="match status" value="1"/>
</dbReference>
<dbReference type="SUPFAM" id="SSF103473">
    <property type="entry name" value="MFS general substrate transporter"/>
    <property type="match status" value="1"/>
</dbReference>
<dbReference type="GO" id="GO:0046872">
    <property type="term" value="F:metal ion binding"/>
    <property type="evidence" value="ECO:0007669"/>
    <property type="project" value="UniProtKB-KW"/>
</dbReference>
<accession>A0AA38XJV5</accession>
<comment type="caution">
    <text evidence="13">The sequence shown here is derived from an EMBL/GenBank/DDBJ whole genome shotgun (WGS) entry which is preliminary data.</text>
</comment>
<dbReference type="GO" id="GO:0070069">
    <property type="term" value="C:cytochrome complex"/>
    <property type="evidence" value="ECO:0007669"/>
    <property type="project" value="TreeGrafter"/>
</dbReference>
<dbReference type="GO" id="GO:0019646">
    <property type="term" value="P:aerobic electron transport chain"/>
    <property type="evidence" value="ECO:0007669"/>
    <property type="project" value="TreeGrafter"/>
</dbReference>
<dbReference type="NCBIfam" id="TIGR02106">
    <property type="entry name" value="cyd_oper_ybgT"/>
    <property type="match status" value="1"/>
</dbReference>
<dbReference type="Pfam" id="PF08173">
    <property type="entry name" value="YbgT_YccB"/>
    <property type="match status" value="1"/>
</dbReference>
<dbReference type="GO" id="GO:0009055">
    <property type="term" value="F:electron transfer activity"/>
    <property type="evidence" value="ECO:0007669"/>
    <property type="project" value="TreeGrafter"/>
</dbReference>
<dbReference type="InterPro" id="IPR011990">
    <property type="entry name" value="TPR-like_helical_dom_sf"/>
</dbReference>
<feature type="transmembrane region" description="Helical" evidence="11">
    <location>
        <begin position="532"/>
        <end position="554"/>
    </location>
</feature>
<dbReference type="Gene3D" id="1.20.1250.20">
    <property type="entry name" value="MFS general substrate transporter like domains"/>
    <property type="match status" value="2"/>
</dbReference>
<dbReference type="InterPro" id="IPR020846">
    <property type="entry name" value="MFS_dom"/>
</dbReference>
<feature type="transmembrane region" description="Helical" evidence="11">
    <location>
        <begin position="341"/>
        <end position="365"/>
    </location>
</feature>
<evidence type="ECO:0000256" key="8">
    <source>
        <dbReference type="ARBA" id="ARBA00022989"/>
    </source>
</evidence>
<dbReference type="SUPFAM" id="SSF48452">
    <property type="entry name" value="TPR-like"/>
    <property type="match status" value="1"/>
</dbReference>
<keyword evidence="9" id="KW-0408">Iron</keyword>
<evidence type="ECO:0000256" key="7">
    <source>
        <dbReference type="ARBA" id="ARBA00022982"/>
    </source>
</evidence>
<evidence type="ECO:0000256" key="11">
    <source>
        <dbReference type="SAM" id="Phobius"/>
    </source>
</evidence>
<sequence length="1498" mass="164019">MEFIALDYTTLRVIWWLLLGILLVGWAVMDGFDLGVGTLLPFVAKTDEERRLVINTVGPVWEGNQVWLVLGGGAIFAAWPPLYAVSFSGFYLAVFAMLFGLILRPVGFKYRSKLPSKRWRDNWDRVLFVGGLLPGLIAGVAVGNVLLGVPFHFDDTLRVTYTGSFFGLLTPFALIAGLISVAMLVSHGAAMLVLKTDGPVAERAARYGSIAAIISFVLFAAAGAWVAFGLPGYQITSQVVTDGPTNPLLKTAELGSAAGGWLRNYSSMPATLVFPVLGLLGALASAVLLRARRGGLAFIASGASIAGIILTVGFAIFPFLLPSSSQPTSSLTVWDSSSSHLTLWVMLLATAIFLPIILAYTTWVYRVLKGKTTVEDMDDNPNARLTMWYFAWILGAGLASVVAILNGMWFEARESARADKEEHRMTSPTSASPSLLHGRLLAFAAILLAAINLRTAVTSITPLLDVLGQQFGFGTTMTGVLGMLPTASFALFGVATPALARRLGLERTTLLAMLMAAAGLLLRSSAGNVGTLLLGSVIALAGMGIGNVVVPPLVKRYFANKVGTMSTLYISVLQLGTMMPALLAVPVANAAGWRVSLGMWALLALAATLPWMLLARSAPKPVLDSSDPTAQPHGKVWRTSLGWSMTLMFGMTSLMTYSMFTWLPRIVVEAGATPAFGGVMVAVFSALGLLPSLVIPSLAVRLQNPFPLVLIGFSAFVIAFAGLLFAPMKAPLLWACLLGVGPSTFPLALTLINLRTRTPTGSAALSGFMQGVGYSFSCLGPFLVGWLHTVSEGWTLPFAFLFGCAVLMLCASYGCLGGLMVVHRPLALCVGLACATLACWAHAASPPTATTRADRLAEIGHYRDQARWVDALAAIERAQLREPNDDLLYKLQVLTLGDIGNAHRAWRLYQARPNLFDQDQKARLEANYVAKLVNWSLAYGQTEDTRLDEAEASLAEMERYVERDGTTQAQAPLRIRMDRLILLNRLARHAQVRDEARALQREGQALPDYVLPAVGDSLMATQNPEEAIPLLEAAAKNDPSRFESRSELAYANLETEQAEKAVGYLQAWQKDEPAWRWGGGKTPFENWARYEADLNLAMVRAYSGDLPTAQRELEALVDVGPGNGSLQTSLGSVYQMRGWPRRALERHQMAYTLDPRDIAPRLGMYESYVQLQRDDLARPLHDDLLARYPSQPAVQRMDRDWRAHRGWQLLAKVEGGRSSGGGGTSPLGNDDLHYGMEVASPVLNDRWRLFAFADRRSVTFQDQDIDPLWIGAGVRYRFDRLDAEAAVMRPNDSIGDTGLRGGFGWQFNDRWHAGVTAARNDPEASMQARVAGITADSIAVAVDYTRNERTHWSFGGSQFRYDDGNRRDTLNSAIEQRLLTRPRLLIDGLGSVYTSRGSRDDAPYFNPSRDRSVEVGLRIDQQLWRHYERHFRHRLTVSVGNYWQEGFGSSIIPTVAYRHEWQFDQGRILEYGVSWSRPVYDGQRERHIGFDAALRWGE</sequence>
<dbReference type="NCBIfam" id="TIGR03939">
    <property type="entry name" value="PGA_TPR_OMP"/>
    <property type="match status" value="1"/>
</dbReference>
<feature type="transmembrane region" description="Helical" evidence="11">
    <location>
        <begin position="566"/>
        <end position="585"/>
    </location>
</feature>
<feature type="transmembrane region" description="Helical" evidence="11">
    <location>
        <begin position="798"/>
        <end position="819"/>
    </location>
</feature>
<dbReference type="CDD" id="cd17339">
    <property type="entry name" value="MFS_NIMT_CynX_like"/>
    <property type="match status" value="1"/>
</dbReference>
<feature type="transmembrane region" description="Helical" evidence="11">
    <location>
        <begin position="207"/>
        <end position="228"/>
    </location>
</feature>
<evidence type="ECO:0000256" key="10">
    <source>
        <dbReference type="ARBA" id="ARBA00023136"/>
    </source>
</evidence>
<evidence type="ECO:0000256" key="5">
    <source>
        <dbReference type="ARBA" id="ARBA00022692"/>
    </source>
</evidence>
<keyword evidence="10 11" id="KW-0472">Membrane</keyword>
<feature type="transmembrane region" description="Helical" evidence="11">
    <location>
        <begin position="732"/>
        <end position="752"/>
    </location>
</feature>
<feature type="transmembrane region" description="Helical" evidence="11">
    <location>
        <begin position="826"/>
        <end position="843"/>
    </location>
</feature>
<feature type="transmembrane region" description="Helical" evidence="11">
    <location>
        <begin position="508"/>
        <end position="526"/>
    </location>
</feature>
<dbReference type="InterPro" id="IPR012994">
    <property type="entry name" value="YbgT_YccB"/>
</dbReference>
<evidence type="ECO:0000256" key="1">
    <source>
        <dbReference type="ARBA" id="ARBA00004651"/>
    </source>
</evidence>
<evidence type="ECO:0000256" key="4">
    <source>
        <dbReference type="ARBA" id="ARBA00022617"/>
    </source>
</evidence>
<keyword evidence="6" id="KW-0479">Metal-binding</keyword>
<dbReference type="InterPro" id="IPR003317">
    <property type="entry name" value="Cyt-d_oxidase_su2"/>
</dbReference>
<dbReference type="InterPro" id="IPR049003">
    <property type="entry name" value="PgaA_barrel"/>
</dbReference>
<dbReference type="PANTHER" id="PTHR43141">
    <property type="entry name" value="CYTOCHROME BD2 SUBUNIT II"/>
    <property type="match status" value="1"/>
</dbReference>
<keyword evidence="2" id="KW-0813">Transport</keyword>
<dbReference type="InterPro" id="IPR011701">
    <property type="entry name" value="MFS"/>
</dbReference>
<keyword evidence="4" id="KW-0349">Heme</keyword>
<gene>
    <name evidence="13" type="ORF">H2204_014554</name>
</gene>
<feature type="transmembrane region" description="Helical" evidence="11">
    <location>
        <begin position="89"/>
        <end position="106"/>
    </location>
</feature>
<evidence type="ECO:0000256" key="6">
    <source>
        <dbReference type="ARBA" id="ARBA00022723"/>
    </source>
</evidence>
<dbReference type="Pfam" id="PF21197">
    <property type="entry name" value="PgaA_barrel"/>
    <property type="match status" value="1"/>
</dbReference>
<comment type="subcellular location">
    <subcellularLocation>
        <location evidence="1">Cell membrane</location>
        <topology evidence="1">Multi-pass membrane protein</topology>
    </subcellularLocation>
</comment>
<dbReference type="PROSITE" id="PS50850">
    <property type="entry name" value="MFS"/>
    <property type="match status" value="1"/>
</dbReference>
<dbReference type="PANTHER" id="PTHR43141:SF5">
    <property type="entry name" value="CYTOCHROME BD-I UBIQUINOL OXIDASE SUBUNIT 2"/>
    <property type="match status" value="1"/>
</dbReference>
<evidence type="ECO:0000259" key="12">
    <source>
        <dbReference type="PROSITE" id="PS50850"/>
    </source>
</evidence>
<dbReference type="GO" id="GO:0016682">
    <property type="term" value="F:oxidoreductase activity, acting on diphenols and related substances as donors, oxygen as acceptor"/>
    <property type="evidence" value="ECO:0007669"/>
    <property type="project" value="TreeGrafter"/>
</dbReference>
<keyword evidence="8 11" id="KW-1133">Transmembrane helix</keyword>
<proteinExistence type="predicted"/>
<dbReference type="GO" id="GO:0005886">
    <property type="term" value="C:plasma membrane"/>
    <property type="evidence" value="ECO:0007669"/>
    <property type="project" value="UniProtKB-SubCell"/>
</dbReference>
<feature type="transmembrane region" description="Helical" evidence="11">
    <location>
        <begin position="471"/>
        <end position="496"/>
    </location>
</feature>
<dbReference type="EMBL" id="JAPDRN010000189">
    <property type="protein sequence ID" value="KAJ9614698.1"/>
    <property type="molecule type" value="Genomic_DNA"/>
</dbReference>
<dbReference type="NCBIfam" id="TIGR00203">
    <property type="entry name" value="cydB"/>
    <property type="match status" value="1"/>
</dbReference>
<evidence type="ECO:0000313" key="13">
    <source>
        <dbReference type="EMBL" id="KAJ9614698.1"/>
    </source>
</evidence>
<feature type="transmembrane region" description="Helical" evidence="11">
    <location>
        <begin position="641"/>
        <end position="663"/>
    </location>
</feature>
<feature type="transmembrane region" description="Helical" evidence="11">
    <location>
        <begin position="764"/>
        <end position="786"/>
    </location>
</feature>
<evidence type="ECO:0000256" key="9">
    <source>
        <dbReference type="ARBA" id="ARBA00023004"/>
    </source>
</evidence>
<feature type="transmembrane region" description="Helical" evidence="11">
    <location>
        <begin position="270"/>
        <end position="289"/>
    </location>
</feature>
<dbReference type="InterPro" id="IPR011724">
    <property type="entry name" value="Cyd_oper_YbgT"/>
</dbReference>
<feature type="transmembrane region" description="Helical" evidence="11">
    <location>
        <begin position="675"/>
        <end position="694"/>
    </location>
</feature>
<dbReference type="InterPro" id="IPR036259">
    <property type="entry name" value="MFS_trans_sf"/>
</dbReference>
<dbReference type="GO" id="GO:1901515">
    <property type="term" value="F:poly-beta-1,6-N-acetyl-D-glucosamine transmembrane transporter activity"/>
    <property type="evidence" value="ECO:0007669"/>
    <property type="project" value="InterPro"/>
</dbReference>
<feature type="transmembrane region" description="Helical" evidence="11">
    <location>
        <begin position="706"/>
        <end position="726"/>
    </location>
</feature>
<keyword evidence="7" id="KW-0249">Electron transport</keyword>
<feature type="transmembrane region" description="Helical" evidence="11">
    <location>
        <begin position="296"/>
        <end position="321"/>
    </location>
</feature>